<name>A0A5N6PKS9_9ASTR</name>
<feature type="compositionally biased region" description="Basic residues" evidence="1">
    <location>
        <begin position="171"/>
        <end position="188"/>
    </location>
</feature>
<dbReference type="AlphaFoldDB" id="A0A5N6PKS9"/>
<feature type="region of interest" description="Disordered" evidence="1">
    <location>
        <begin position="169"/>
        <end position="190"/>
    </location>
</feature>
<protein>
    <submittedName>
        <fullName evidence="2">Uncharacterized protein</fullName>
    </submittedName>
</protein>
<dbReference type="EMBL" id="SZYD01000004">
    <property type="protein sequence ID" value="KAD6454235.1"/>
    <property type="molecule type" value="Genomic_DNA"/>
</dbReference>
<evidence type="ECO:0000256" key="1">
    <source>
        <dbReference type="SAM" id="MobiDB-lite"/>
    </source>
</evidence>
<organism evidence="2 3">
    <name type="scientific">Mikania micrantha</name>
    <name type="common">bitter vine</name>
    <dbReference type="NCBI Taxonomy" id="192012"/>
    <lineage>
        <taxon>Eukaryota</taxon>
        <taxon>Viridiplantae</taxon>
        <taxon>Streptophyta</taxon>
        <taxon>Embryophyta</taxon>
        <taxon>Tracheophyta</taxon>
        <taxon>Spermatophyta</taxon>
        <taxon>Magnoliopsida</taxon>
        <taxon>eudicotyledons</taxon>
        <taxon>Gunneridae</taxon>
        <taxon>Pentapetalae</taxon>
        <taxon>asterids</taxon>
        <taxon>campanulids</taxon>
        <taxon>Asterales</taxon>
        <taxon>Asteraceae</taxon>
        <taxon>Asteroideae</taxon>
        <taxon>Heliantheae alliance</taxon>
        <taxon>Eupatorieae</taxon>
        <taxon>Mikania</taxon>
    </lineage>
</organism>
<feature type="region of interest" description="Disordered" evidence="1">
    <location>
        <begin position="63"/>
        <end position="84"/>
    </location>
</feature>
<comment type="caution">
    <text evidence="2">The sequence shown here is derived from an EMBL/GenBank/DDBJ whole genome shotgun (WGS) entry which is preliminary data.</text>
</comment>
<reference evidence="2 3" key="1">
    <citation type="submission" date="2019-05" db="EMBL/GenBank/DDBJ databases">
        <title>Mikania micrantha, genome provides insights into the molecular mechanism of rapid growth.</title>
        <authorList>
            <person name="Liu B."/>
        </authorList>
    </citation>
    <scope>NUCLEOTIDE SEQUENCE [LARGE SCALE GENOMIC DNA]</scope>
    <source>
        <strain evidence="2">NLD-2019</strain>
        <tissue evidence="2">Leaf</tissue>
    </source>
</reference>
<evidence type="ECO:0000313" key="3">
    <source>
        <dbReference type="Proteomes" id="UP000326396"/>
    </source>
</evidence>
<dbReference type="Proteomes" id="UP000326396">
    <property type="component" value="Linkage Group LG12"/>
</dbReference>
<accession>A0A5N6PKS9</accession>
<feature type="compositionally biased region" description="Basic and acidic residues" evidence="1">
    <location>
        <begin position="63"/>
        <end position="82"/>
    </location>
</feature>
<keyword evidence="3" id="KW-1185">Reference proteome</keyword>
<sequence>MGEKPVNEIVKPSFTDPVIVEFRNQLGKGSAIQSYATYTLIELNDNLVSSSHTFLAYLKSKKKDSSGSDKMPKSDTPNKDLINDVNKNVADPINECGSDKKAHDDEKGNLDILGSVSRIPTHVIDEFIEGLLTPEPTNSPTGLSTCSPLYGGAPLFLTRSSPFFSSVNHRPYSRSKGHSSAPHRRSSKLRLNEEAGTRELLSSRPAAQQHSQHWFCEEDKIKGSLLLLLLHLPCLLPVIHDPRHILIYSQLCINI</sequence>
<evidence type="ECO:0000313" key="2">
    <source>
        <dbReference type="EMBL" id="KAD6454235.1"/>
    </source>
</evidence>
<gene>
    <name evidence="2" type="ORF">E3N88_08941</name>
</gene>
<proteinExistence type="predicted"/>